<accession>A0AAV4ND61</accession>
<dbReference type="Proteomes" id="UP001054945">
    <property type="component" value="Unassembled WGS sequence"/>
</dbReference>
<name>A0AAV4ND61_CAEEX</name>
<evidence type="ECO:0000313" key="1">
    <source>
        <dbReference type="EMBL" id="GIX81626.1"/>
    </source>
</evidence>
<proteinExistence type="predicted"/>
<keyword evidence="2" id="KW-1185">Reference proteome</keyword>
<dbReference type="EMBL" id="BPLR01020694">
    <property type="protein sequence ID" value="GIX81626.1"/>
    <property type="molecule type" value="Genomic_DNA"/>
</dbReference>
<organism evidence="1 2">
    <name type="scientific">Caerostris extrusa</name>
    <name type="common">Bark spider</name>
    <name type="synonym">Caerostris bankana</name>
    <dbReference type="NCBI Taxonomy" id="172846"/>
    <lineage>
        <taxon>Eukaryota</taxon>
        <taxon>Metazoa</taxon>
        <taxon>Ecdysozoa</taxon>
        <taxon>Arthropoda</taxon>
        <taxon>Chelicerata</taxon>
        <taxon>Arachnida</taxon>
        <taxon>Araneae</taxon>
        <taxon>Araneomorphae</taxon>
        <taxon>Entelegynae</taxon>
        <taxon>Araneoidea</taxon>
        <taxon>Araneidae</taxon>
        <taxon>Caerostris</taxon>
    </lineage>
</organism>
<reference evidence="1 2" key="1">
    <citation type="submission" date="2021-06" db="EMBL/GenBank/DDBJ databases">
        <title>Caerostris extrusa draft genome.</title>
        <authorList>
            <person name="Kono N."/>
            <person name="Arakawa K."/>
        </authorList>
    </citation>
    <scope>NUCLEOTIDE SEQUENCE [LARGE SCALE GENOMIC DNA]</scope>
</reference>
<protein>
    <submittedName>
        <fullName evidence="1">Uncharacterized protein</fullName>
    </submittedName>
</protein>
<gene>
    <name evidence="1" type="ORF">CEXT_55561</name>
</gene>
<sequence length="138" mass="16020">MRSQQKKMGWVEALLAMQVLQPEYYGGPTWMVSDDVKQLNNGDSFPALSTTRTQMAKTNGRVLLLTSTFLTSDPRPVPKKSRSLSIFKCRWRLSLCKNYLWYSFFSIIDSTKDSEICCRRDGRMIRKLIKHFTLISQV</sequence>
<dbReference type="AlphaFoldDB" id="A0AAV4ND61"/>
<evidence type="ECO:0000313" key="2">
    <source>
        <dbReference type="Proteomes" id="UP001054945"/>
    </source>
</evidence>
<comment type="caution">
    <text evidence="1">The sequence shown here is derived from an EMBL/GenBank/DDBJ whole genome shotgun (WGS) entry which is preliminary data.</text>
</comment>